<dbReference type="HOGENOM" id="CLU_3337145_0_0_6"/>
<sequence length="38" mass="4328">FPHVVKHSSIRILLALVALLDMEIVQMDVKNGVFYTET</sequence>
<protein>
    <submittedName>
        <fullName evidence="1">Uncharacterized protein</fullName>
    </submittedName>
</protein>
<evidence type="ECO:0000313" key="2">
    <source>
        <dbReference type="Proteomes" id="UP000014012"/>
    </source>
</evidence>
<reference evidence="1 2" key="1">
    <citation type="journal article" date="2013" name="Genome Announc.">
        <title>Genome Sequence of Plesiomonas shigelloides Strain 302-73 (Serotype O1).</title>
        <authorList>
            <person name="Pique N."/>
            <person name="Aquilini E."/>
            <person name="Alioto T."/>
            <person name="Minana-Galbis D."/>
            <person name="Tomas J.M."/>
        </authorList>
    </citation>
    <scope>NUCLEOTIDE SEQUENCE [LARGE SCALE GENOMIC DNA]</scope>
    <source>
        <strain evidence="1 2">302-73</strain>
    </source>
</reference>
<keyword evidence="2" id="KW-1185">Reference proteome</keyword>
<proteinExistence type="predicted"/>
<dbReference type="AlphaFoldDB" id="R8AR37"/>
<evidence type="ECO:0000313" key="1">
    <source>
        <dbReference type="EMBL" id="EON88784.1"/>
    </source>
</evidence>
<name>R8AR37_PLESH</name>
<accession>R8AR37</accession>
<comment type="caution">
    <text evidence="1">The sequence shown here is derived from an EMBL/GenBank/DDBJ whole genome shotgun (WGS) entry which is preliminary data.</text>
</comment>
<dbReference type="Proteomes" id="UP000014012">
    <property type="component" value="Unassembled WGS sequence"/>
</dbReference>
<gene>
    <name evidence="1" type="ORF">PLESHI_08799</name>
</gene>
<organism evidence="1 2">
    <name type="scientific">Plesiomonas shigelloides 302-73</name>
    <dbReference type="NCBI Taxonomy" id="1315976"/>
    <lineage>
        <taxon>Bacteria</taxon>
        <taxon>Pseudomonadati</taxon>
        <taxon>Pseudomonadota</taxon>
        <taxon>Gammaproteobacteria</taxon>
        <taxon>Enterobacterales</taxon>
        <taxon>Enterobacteriaceae</taxon>
        <taxon>Plesiomonas</taxon>
    </lineage>
</organism>
<dbReference type="EMBL" id="AQQO01000101">
    <property type="protein sequence ID" value="EON88784.1"/>
    <property type="molecule type" value="Genomic_DNA"/>
</dbReference>
<feature type="non-terminal residue" evidence="1">
    <location>
        <position position="1"/>
    </location>
</feature>